<comment type="caution">
    <text evidence="1">The sequence shown here is derived from an EMBL/GenBank/DDBJ whole genome shotgun (WGS) entry which is preliminary data.</text>
</comment>
<name>A0ABP7HHH2_9ACTN</name>
<sequence>MRSENEVPPPAYFVRSVPIMPTGRWVRDRVTTQGPYVAGLVLALAAGAGVGIGLSPSCGLTAPLPDRFGYEPRFPDRPGLPYVVQWQPMPPRLPSGGH</sequence>
<dbReference type="EMBL" id="BAAAZR010000001">
    <property type="protein sequence ID" value="GAA3789134.1"/>
    <property type="molecule type" value="Genomic_DNA"/>
</dbReference>
<gene>
    <name evidence="1" type="ORF">GCM10022226_04770</name>
</gene>
<keyword evidence="2" id="KW-1185">Reference proteome</keyword>
<dbReference type="RefSeq" id="WP_344933596.1">
    <property type="nucleotide sequence ID" value="NZ_BAAAZR010000001.1"/>
</dbReference>
<protein>
    <submittedName>
        <fullName evidence="1">Uncharacterized protein</fullName>
    </submittedName>
</protein>
<dbReference type="Proteomes" id="UP001500888">
    <property type="component" value="Unassembled WGS sequence"/>
</dbReference>
<accession>A0ABP7HHH2</accession>
<organism evidence="1 2">
    <name type="scientific">Sphaerisporangium flaviroseum</name>
    <dbReference type="NCBI Taxonomy" id="509199"/>
    <lineage>
        <taxon>Bacteria</taxon>
        <taxon>Bacillati</taxon>
        <taxon>Actinomycetota</taxon>
        <taxon>Actinomycetes</taxon>
        <taxon>Streptosporangiales</taxon>
        <taxon>Streptosporangiaceae</taxon>
        <taxon>Sphaerisporangium</taxon>
    </lineage>
</organism>
<proteinExistence type="predicted"/>
<reference evidence="2" key="1">
    <citation type="journal article" date="2019" name="Int. J. Syst. Evol. Microbiol.">
        <title>The Global Catalogue of Microorganisms (GCM) 10K type strain sequencing project: providing services to taxonomists for standard genome sequencing and annotation.</title>
        <authorList>
            <consortium name="The Broad Institute Genomics Platform"/>
            <consortium name="The Broad Institute Genome Sequencing Center for Infectious Disease"/>
            <person name="Wu L."/>
            <person name="Ma J."/>
        </authorList>
    </citation>
    <scope>NUCLEOTIDE SEQUENCE [LARGE SCALE GENOMIC DNA]</scope>
    <source>
        <strain evidence="2">JCM 16908</strain>
    </source>
</reference>
<evidence type="ECO:0000313" key="1">
    <source>
        <dbReference type="EMBL" id="GAA3789134.1"/>
    </source>
</evidence>
<evidence type="ECO:0000313" key="2">
    <source>
        <dbReference type="Proteomes" id="UP001500888"/>
    </source>
</evidence>